<dbReference type="STRING" id="1945662.B0A89_04340"/>
<evidence type="ECO:0000313" key="3">
    <source>
        <dbReference type="Proteomes" id="UP000193017"/>
    </source>
</evidence>
<dbReference type="AlphaFoldDB" id="A0A1W6CVU7"/>
<dbReference type="InterPro" id="IPR007345">
    <property type="entry name" value="Polysacch_pyruvyl_Trfase"/>
</dbReference>
<keyword evidence="3" id="KW-1185">Reference proteome</keyword>
<dbReference type="OrthoDB" id="9803627at2"/>
<name>A0A1W6CVU7_9RHOB</name>
<feature type="domain" description="Polysaccharide pyruvyl transferase" evidence="1">
    <location>
        <begin position="76"/>
        <end position="187"/>
    </location>
</feature>
<dbReference type="GO" id="GO:0016740">
    <property type="term" value="F:transferase activity"/>
    <property type="evidence" value="ECO:0007669"/>
    <property type="project" value="UniProtKB-KW"/>
</dbReference>
<organism evidence="2 3">
    <name type="scientific">Paracoccus contaminans</name>
    <dbReference type="NCBI Taxonomy" id="1945662"/>
    <lineage>
        <taxon>Bacteria</taxon>
        <taxon>Pseudomonadati</taxon>
        <taxon>Pseudomonadota</taxon>
        <taxon>Alphaproteobacteria</taxon>
        <taxon>Rhodobacterales</taxon>
        <taxon>Paracoccaceae</taxon>
        <taxon>Paracoccus</taxon>
    </lineage>
</organism>
<dbReference type="RefSeq" id="WP_085377084.1">
    <property type="nucleotide sequence ID" value="NZ_CP020612.1"/>
</dbReference>
<keyword evidence="2" id="KW-0808">Transferase</keyword>
<reference evidence="2 3" key="1">
    <citation type="submission" date="2017-03" db="EMBL/GenBank/DDBJ databases">
        <title>Genome sequence of Paracoccus contaminans isolated from a water microcosm.</title>
        <authorList>
            <person name="Aurass P."/>
            <person name="Karste S."/>
            <person name="Trost E."/>
            <person name="Glaeser S.P."/>
            <person name="Kaempfer P."/>
            <person name="Flieger A."/>
        </authorList>
    </citation>
    <scope>NUCLEOTIDE SEQUENCE [LARGE SCALE GENOMIC DNA]</scope>
    <source>
        <strain evidence="3">RKI 16-01929T\LMG 29738T\CCM 8701T\CIP 111112T</strain>
    </source>
</reference>
<dbReference type="Pfam" id="PF04230">
    <property type="entry name" value="PS_pyruv_trans"/>
    <property type="match status" value="1"/>
</dbReference>
<gene>
    <name evidence="2" type="ORF">B0A89_04340</name>
</gene>
<evidence type="ECO:0000313" key="2">
    <source>
        <dbReference type="EMBL" id="ARJ68974.1"/>
    </source>
</evidence>
<evidence type="ECO:0000259" key="1">
    <source>
        <dbReference type="Pfam" id="PF04230"/>
    </source>
</evidence>
<accession>A0A1W6CVU7</accession>
<protein>
    <submittedName>
        <fullName evidence="2">Pyruvyl transferase</fullName>
    </submittedName>
</protein>
<proteinExistence type="predicted"/>
<dbReference type="KEGG" id="pcon:B0A89_04340"/>
<dbReference type="EMBL" id="CP020612">
    <property type="protein sequence ID" value="ARJ68974.1"/>
    <property type="molecule type" value="Genomic_DNA"/>
</dbReference>
<dbReference type="Proteomes" id="UP000193017">
    <property type="component" value="Chromosome"/>
</dbReference>
<sequence>MKLSYYKEEVPNFGDELNPWLWDRLLPAGFLDDDPSELFIGIGSILWNTWPRTSLKHVIGSGYGGYTAAPDLHDGSWNVVFVRGPRTAERLGLPPQTAICDSAILLRTTDLPEPAGGIDIGFMPHFESLQRGFWAEACRLAGIRLIDPRGDVETVLSEIRGCRMLVTEAMHGAIVADAVRTPWVGVRPLHSSHHTKWLDWSEALGIDLRMHALRPSSLLEVDMTLVRPGKMHGPNGNRLNKSLLAAPFNKALTYMAAQRLRQIARQEPQLSSDANIERATERAHAALERFVSARKA</sequence>